<dbReference type="InterPro" id="IPR000182">
    <property type="entry name" value="GNAT_dom"/>
</dbReference>
<name>A0A2M7AMF4_UNCKA</name>
<reference evidence="3" key="1">
    <citation type="submission" date="2017-09" db="EMBL/GenBank/DDBJ databases">
        <title>Depth-based differentiation of microbial function through sediment-hosted aquifers and enrichment of novel symbionts in the deep terrestrial subsurface.</title>
        <authorList>
            <person name="Probst A.J."/>
            <person name="Ladd B."/>
            <person name="Jarett J.K."/>
            <person name="Geller-Mcgrath D.E."/>
            <person name="Sieber C.M.K."/>
            <person name="Emerson J.B."/>
            <person name="Anantharaman K."/>
            <person name="Thomas B.C."/>
            <person name="Malmstrom R."/>
            <person name="Stieglmeier M."/>
            <person name="Klingl A."/>
            <person name="Woyke T."/>
            <person name="Ryan C.M."/>
            <person name="Banfield J.F."/>
        </authorList>
    </citation>
    <scope>NUCLEOTIDE SEQUENCE [LARGE SCALE GENOMIC DNA]</scope>
</reference>
<dbReference type="SUPFAM" id="SSF55729">
    <property type="entry name" value="Acyl-CoA N-acyltransferases (Nat)"/>
    <property type="match status" value="1"/>
</dbReference>
<comment type="caution">
    <text evidence="2">The sequence shown here is derived from an EMBL/GenBank/DDBJ whole genome shotgun (WGS) entry which is preliminary data.</text>
</comment>
<dbReference type="PROSITE" id="PS51186">
    <property type="entry name" value="GNAT"/>
    <property type="match status" value="1"/>
</dbReference>
<dbReference type="GO" id="GO:0016747">
    <property type="term" value="F:acyltransferase activity, transferring groups other than amino-acyl groups"/>
    <property type="evidence" value="ECO:0007669"/>
    <property type="project" value="InterPro"/>
</dbReference>
<feature type="domain" description="N-acetyltransferase" evidence="1">
    <location>
        <begin position="9"/>
        <end position="162"/>
    </location>
</feature>
<evidence type="ECO:0000313" key="2">
    <source>
        <dbReference type="EMBL" id="PIU68534.1"/>
    </source>
</evidence>
<evidence type="ECO:0000313" key="3">
    <source>
        <dbReference type="Proteomes" id="UP000229916"/>
    </source>
</evidence>
<organism evidence="2 3">
    <name type="scientific">candidate division WWE3 bacterium CG06_land_8_20_14_3_00_42_16</name>
    <dbReference type="NCBI Taxonomy" id="1975083"/>
    <lineage>
        <taxon>Bacteria</taxon>
        <taxon>Katanobacteria</taxon>
    </lineage>
</organism>
<sequence length="184" mass="21285">MNEIEIKFIVEKKLTPFQESSILKLQKECFSDVDRQSIEEDFISQEFGRLFAYQGRKIVGMLGLLKRKIKFGEKEIVFGGTGGVCVAKSMRRKGIATKMLKEGLKLLKKEKCDIACFNVDLKKEAYLLYEKVGFKTMMRKISFENIKGEIKYDAGTMFIPLCSQAVYDYVMQSKNTFHYGKGYW</sequence>
<dbReference type="EMBL" id="PEWD01000068">
    <property type="protein sequence ID" value="PIU68534.1"/>
    <property type="molecule type" value="Genomic_DNA"/>
</dbReference>
<dbReference type="AlphaFoldDB" id="A0A2M7AMF4"/>
<dbReference type="InterPro" id="IPR016181">
    <property type="entry name" value="Acyl_CoA_acyltransferase"/>
</dbReference>
<gene>
    <name evidence="2" type="ORF">COS81_03560</name>
</gene>
<proteinExistence type="predicted"/>
<protein>
    <recommendedName>
        <fullName evidence="1">N-acetyltransferase domain-containing protein</fullName>
    </recommendedName>
</protein>
<dbReference type="Gene3D" id="3.40.630.30">
    <property type="match status" value="1"/>
</dbReference>
<evidence type="ECO:0000259" key="1">
    <source>
        <dbReference type="PROSITE" id="PS51186"/>
    </source>
</evidence>
<accession>A0A2M7AMF4</accession>
<dbReference type="Pfam" id="PF13527">
    <property type="entry name" value="Acetyltransf_9"/>
    <property type="match status" value="1"/>
</dbReference>
<dbReference type="Proteomes" id="UP000229916">
    <property type="component" value="Unassembled WGS sequence"/>
</dbReference>